<name>A0A8T0WKS5_PANVG</name>
<dbReference type="AlphaFoldDB" id="A0A8T0WKS5"/>
<protein>
    <submittedName>
        <fullName evidence="1">Uncharacterized protein</fullName>
    </submittedName>
</protein>
<comment type="caution">
    <text evidence="1">The sequence shown here is derived from an EMBL/GenBank/DDBJ whole genome shotgun (WGS) entry which is preliminary data.</text>
</comment>
<evidence type="ECO:0000313" key="2">
    <source>
        <dbReference type="Proteomes" id="UP000823388"/>
    </source>
</evidence>
<accession>A0A8T0WKS5</accession>
<reference evidence="1" key="1">
    <citation type="submission" date="2020-05" db="EMBL/GenBank/DDBJ databases">
        <title>WGS assembly of Panicum virgatum.</title>
        <authorList>
            <person name="Lovell J.T."/>
            <person name="Jenkins J."/>
            <person name="Shu S."/>
            <person name="Juenger T.E."/>
            <person name="Schmutz J."/>
        </authorList>
    </citation>
    <scope>NUCLEOTIDE SEQUENCE</scope>
    <source>
        <strain evidence="1">AP13</strain>
    </source>
</reference>
<evidence type="ECO:0000313" key="1">
    <source>
        <dbReference type="EMBL" id="KAG2649582.1"/>
    </source>
</evidence>
<gene>
    <name evidence="1" type="ORF">PVAP13_1NG140100</name>
</gene>
<sequence>MFMRQPAWKPATLRCRRMWEIVCVCEKSTHQAIGSRKELGTVCVCGKSMGGKLAVCCKFHQRPPSVRSNTAQGCGKKL</sequence>
<dbReference type="Proteomes" id="UP000823388">
    <property type="component" value="Chromosome 1N"/>
</dbReference>
<dbReference type="EMBL" id="CM029038">
    <property type="protein sequence ID" value="KAG2649582.1"/>
    <property type="molecule type" value="Genomic_DNA"/>
</dbReference>
<proteinExistence type="predicted"/>
<organism evidence="1 2">
    <name type="scientific">Panicum virgatum</name>
    <name type="common">Blackwell switchgrass</name>
    <dbReference type="NCBI Taxonomy" id="38727"/>
    <lineage>
        <taxon>Eukaryota</taxon>
        <taxon>Viridiplantae</taxon>
        <taxon>Streptophyta</taxon>
        <taxon>Embryophyta</taxon>
        <taxon>Tracheophyta</taxon>
        <taxon>Spermatophyta</taxon>
        <taxon>Magnoliopsida</taxon>
        <taxon>Liliopsida</taxon>
        <taxon>Poales</taxon>
        <taxon>Poaceae</taxon>
        <taxon>PACMAD clade</taxon>
        <taxon>Panicoideae</taxon>
        <taxon>Panicodae</taxon>
        <taxon>Paniceae</taxon>
        <taxon>Panicinae</taxon>
        <taxon>Panicum</taxon>
        <taxon>Panicum sect. Hiantes</taxon>
    </lineage>
</organism>
<keyword evidence="2" id="KW-1185">Reference proteome</keyword>